<evidence type="ECO:0000313" key="8">
    <source>
        <dbReference type="EMBL" id="PSK37369.1"/>
    </source>
</evidence>
<feature type="transmembrane region" description="Helical" evidence="6">
    <location>
        <begin position="178"/>
        <end position="201"/>
    </location>
</feature>
<organism evidence="8 9">
    <name type="scientific">Elsinoe australis</name>
    <dbReference type="NCBI Taxonomy" id="40998"/>
    <lineage>
        <taxon>Eukaryota</taxon>
        <taxon>Fungi</taxon>
        <taxon>Dikarya</taxon>
        <taxon>Ascomycota</taxon>
        <taxon>Pezizomycotina</taxon>
        <taxon>Dothideomycetes</taxon>
        <taxon>Dothideomycetidae</taxon>
        <taxon>Myriangiales</taxon>
        <taxon>Elsinoaceae</taxon>
        <taxon>Elsinoe</taxon>
    </lineage>
</organism>
<feature type="transmembrane region" description="Helical" evidence="6">
    <location>
        <begin position="106"/>
        <end position="123"/>
    </location>
</feature>
<accession>A0A2P7YN44</accession>
<dbReference type="PANTHER" id="PTHR33048:SF166">
    <property type="entry name" value="PTH11-LIKE INTEGRAL MEMBRANE PROTEIN"/>
    <property type="match status" value="1"/>
</dbReference>
<feature type="transmembrane region" description="Helical" evidence="6">
    <location>
        <begin position="135"/>
        <end position="153"/>
    </location>
</feature>
<evidence type="ECO:0000256" key="6">
    <source>
        <dbReference type="SAM" id="Phobius"/>
    </source>
</evidence>
<reference evidence="8 9" key="1">
    <citation type="submission" date="2017-05" db="EMBL/GenBank/DDBJ databases">
        <title>Draft genome sequence of Elsinoe australis.</title>
        <authorList>
            <person name="Cheng Q."/>
        </authorList>
    </citation>
    <scope>NUCLEOTIDE SEQUENCE [LARGE SCALE GENOMIC DNA]</scope>
    <source>
        <strain evidence="8 9">NL1</strain>
    </source>
</reference>
<evidence type="ECO:0000256" key="5">
    <source>
        <dbReference type="ARBA" id="ARBA00038359"/>
    </source>
</evidence>
<feature type="transmembrane region" description="Helical" evidence="6">
    <location>
        <begin position="12"/>
        <end position="31"/>
    </location>
</feature>
<comment type="subcellular location">
    <subcellularLocation>
        <location evidence="1">Membrane</location>
        <topology evidence="1">Multi-pass membrane protein</topology>
    </subcellularLocation>
</comment>
<dbReference type="OrthoDB" id="2988756at2759"/>
<feature type="transmembrane region" description="Helical" evidence="6">
    <location>
        <begin position="213"/>
        <end position="234"/>
    </location>
</feature>
<dbReference type="InterPro" id="IPR049326">
    <property type="entry name" value="Rhodopsin_dom_fungi"/>
</dbReference>
<protein>
    <recommendedName>
        <fullName evidence="7">Rhodopsin domain-containing protein</fullName>
    </recommendedName>
</protein>
<keyword evidence="2 6" id="KW-0812">Transmembrane</keyword>
<dbReference type="InterPro" id="IPR052337">
    <property type="entry name" value="SAT4-like"/>
</dbReference>
<comment type="similarity">
    <text evidence="5">Belongs to the SAT4 family.</text>
</comment>
<evidence type="ECO:0000256" key="2">
    <source>
        <dbReference type="ARBA" id="ARBA00022692"/>
    </source>
</evidence>
<dbReference type="AlphaFoldDB" id="A0A2P7YN44"/>
<feature type="transmembrane region" description="Helical" evidence="6">
    <location>
        <begin position="43"/>
        <end position="64"/>
    </location>
</feature>
<keyword evidence="4 6" id="KW-0472">Membrane</keyword>
<sequence>MLPPITHDEAQTANYVCVSLAVVFLAIRLLASKFQPKAFDASFFVTVFALCVLIGRLITTYFTLTFDTAADAVHDAAQGHPFSKEKLSHIKEGTIFSLFNRVLETTFWWTQSVVILLLYRRLVSHIKWTKHAINATWLFIGCSYLAVVITIFLECTPFSRYYQVSPPPGQCVKGYKQTLIQCLSNIVIDIALIAVAIPVVFIQGRQTIQRLRIGALIALGIFATIVTCVRLAYIFSQGSLQATRSFWAGIQILVSGFVANAPIIYGSLKLWRKEWLKSKSAGEGYAMTSTGRPSRTSRVDRTMERKGITEDMVNVTRTYVVETTARKSGDGDSETGLVREE</sequence>
<dbReference type="Proteomes" id="UP000243723">
    <property type="component" value="Unassembled WGS sequence"/>
</dbReference>
<comment type="caution">
    <text evidence="8">The sequence shown here is derived from an EMBL/GenBank/DDBJ whole genome shotgun (WGS) entry which is preliminary data.</text>
</comment>
<keyword evidence="3 6" id="KW-1133">Transmembrane helix</keyword>
<proteinExistence type="inferred from homology"/>
<evidence type="ECO:0000256" key="3">
    <source>
        <dbReference type="ARBA" id="ARBA00022989"/>
    </source>
</evidence>
<gene>
    <name evidence="8" type="ORF">B9Z65_2111</name>
</gene>
<dbReference type="EMBL" id="NHZQ01000412">
    <property type="protein sequence ID" value="PSK37369.1"/>
    <property type="molecule type" value="Genomic_DNA"/>
</dbReference>
<dbReference type="STRING" id="40998.A0A2P7YN44"/>
<feature type="transmembrane region" description="Helical" evidence="6">
    <location>
        <begin position="246"/>
        <end position="268"/>
    </location>
</feature>
<evidence type="ECO:0000259" key="7">
    <source>
        <dbReference type="Pfam" id="PF20684"/>
    </source>
</evidence>
<evidence type="ECO:0000256" key="1">
    <source>
        <dbReference type="ARBA" id="ARBA00004141"/>
    </source>
</evidence>
<dbReference type="GO" id="GO:0016020">
    <property type="term" value="C:membrane"/>
    <property type="evidence" value="ECO:0007669"/>
    <property type="project" value="UniProtKB-SubCell"/>
</dbReference>
<keyword evidence="9" id="KW-1185">Reference proteome</keyword>
<evidence type="ECO:0000313" key="9">
    <source>
        <dbReference type="Proteomes" id="UP000243723"/>
    </source>
</evidence>
<name>A0A2P7YN44_9PEZI</name>
<dbReference type="PANTHER" id="PTHR33048">
    <property type="entry name" value="PTH11-LIKE INTEGRAL MEMBRANE PROTEIN (AFU_ORTHOLOGUE AFUA_5G11245)"/>
    <property type="match status" value="1"/>
</dbReference>
<feature type="domain" description="Rhodopsin" evidence="7">
    <location>
        <begin position="62"/>
        <end position="263"/>
    </location>
</feature>
<evidence type="ECO:0000256" key="4">
    <source>
        <dbReference type="ARBA" id="ARBA00023136"/>
    </source>
</evidence>
<dbReference type="Pfam" id="PF20684">
    <property type="entry name" value="Fung_rhodopsin"/>
    <property type="match status" value="1"/>
</dbReference>